<feature type="transmembrane region" description="Helical" evidence="2">
    <location>
        <begin position="33"/>
        <end position="54"/>
    </location>
</feature>
<evidence type="ECO:0000256" key="1">
    <source>
        <dbReference type="SAM" id="MobiDB-lite"/>
    </source>
</evidence>
<keyword evidence="4" id="KW-1185">Reference proteome</keyword>
<feature type="region of interest" description="Disordered" evidence="1">
    <location>
        <begin position="453"/>
        <end position="485"/>
    </location>
</feature>
<evidence type="ECO:0000313" key="4">
    <source>
        <dbReference type="Proteomes" id="UP000248863"/>
    </source>
</evidence>
<dbReference type="AlphaFoldDB" id="A0A327KEG1"/>
<keyword evidence="2" id="KW-1133">Transmembrane helix</keyword>
<keyword evidence="2" id="KW-0812">Transmembrane</keyword>
<protein>
    <recommendedName>
        <fullName evidence="5">C4-dicarboxylate ABC transporter substrate-binding protein</fullName>
    </recommendedName>
</protein>
<evidence type="ECO:0000313" key="3">
    <source>
        <dbReference type="EMBL" id="RAI37140.1"/>
    </source>
</evidence>
<gene>
    <name evidence="3" type="ORF">CH338_16620</name>
</gene>
<dbReference type="Gene3D" id="3.40.190.10">
    <property type="entry name" value="Periplasmic binding protein-like II"/>
    <property type="match status" value="2"/>
</dbReference>
<sequence>MDHGQFQKVAGAAAGAAVVAGIAAVATGRLPRWLRITVVLGATVLAFAGGLWGWRYVTAPKTLTVATGSLGGETPKVVSALAARLAAAKAPVRLQVIDKGSVLHATEAFSSGEVDLVVGRSDVGDLGDARAVVIVSNIVVLLVTPPGSKITEIAELKGKTVGVISGPVNREVVAALKREYDLDHLKVTFRDLFVTDAPAAVASKQVAAILVVMPLTEKYLAMLRSLFPSGRGSPGLIPIESAGAIAAVSRAYESYDVPKGTLRGSPPIPDDDLTTLRVPVHLLVRKTIDEDTVAALAKAIMDVRRDLVGEYPLLAQIAAPSTDSDAFVPIHPAAAAYFDGNVKTFFDKWGDQIFYGSMLLGGLTSVAAAAWRFMSRDFGREINALAGLRGFAERIEAAADEPELAAIERQIDAILHAELERIAARDPDAADPAALSLATHRLERLIARRREALTGVSSTAAPPAPTATATSTDTAEPAGAEPQHA</sequence>
<dbReference type="PANTHER" id="PTHR42941">
    <property type="entry name" value="SLL1037 PROTEIN"/>
    <property type="match status" value="1"/>
</dbReference>
<evidence type="ECO:0008006" key="5">
    <source>
        <dbReference type="Google" id="ProtNLM"/>
    </source>
</evidence>
<feature type="transmembrane region" description="Helical" evidence="2">
    <location>
        <begin position="6"/>
        <end position="26"/>
    </location>
</feature>
<dbReference type="Proteomes" id="UP000248863">
    <property type="component" value="Unassembled WGS sequence"/>
</dbReference>
<dbReference type="OrthoDB" id="252197at2"/>
<name>A0A327KEG1_9BRAD</name>
<feature type="transmembrane region" description="Helical" evidence="2">
    <location>
        <begin position="353"/>
        <end position="371"/>
    </location>
</feature>
<dbReference type="RefSeq" id="WP_111358254.1">
    <property type="nucleotide sequence ID" value="NZ_NHSK01000180.1"/>
</dbReference>
<dbReference type="InterPro" id="IPR011852">
    <property type="entry name" value="TRAP_TAXI"/>
</dbReference>
<organism evidence="3 4">
    <name type="scientific">Rhodoplanes elegans</name>
    <dbReference type="NCBI Taxonomy" id="29408"/>
    <lineage>
        <taxon>Bacteria</taxon>
        <taxon>Pseudomonadati</taxon>
        <taxon>Pseudomonadota</taxon>
        <taxon>Alphaproteobacteria</taxon>
        <taxon>Hyphomicrobiales</taxon>
        <taxon>Nitrobacteraceae</taxon>
        <taxon>Rhodoplanes</taxon>
    </lineage>
</organism>
<dbReference type="Pfam" id="PF16868">
    <property type="entry name" value="NMT1_3"/>
    <property type="match status" value="1"/>
</dbReference>
<evidence type="ECO:0000256" key="2">
    <source>
        <dbReference type="SAM" id="Phobius"/>
    </source>
</evidence>
<keyword evidence="2" id="KW-0472">Membrane</keyword>
<dbReference type="SUPFAM" id="SSF53850">
    <property type="entry name" value="Periplasmic binding protein-like II"/>
    <property type="match status" value="1"/>
</dbReference>
<dbReference type="PANTHER" id="PTHR42941:SF1">
    <property type="entry name" value="SLL1037 PROTEIN"/>
    <property type="match status" value="1"/>
</dbReference>
<dbReference type="EMBL" id="NPEU01000195">
    <property type="protein sequence ID" value="RAI37140.1"/>
    <property type="molecule type" value="Genomic_DNA"/>
</dbReference>
<proteinExistence type="predicted"/>
<feature type="compositionally biased region" description="Low complexity" evidence="1">
    <location>
        <begin position="457"/>
        <end position="475"/>
    </location>
</feature>
<accession>A0A327KEG1</accession>
<reference evidence="3 4" key="1">
    <citation type="submission" date="2017-07" db="EMBL/GenBank/DDBJ databases">
        <title>Draft Genome Sequences of Select Purple Nonsulfur Bacteria.</title>
        <authorList>
            <person name="Lasarre B."/>
            <person name="Mckinlay J.B."/>
        </authorList>
    </citation>
    <scope>NUCLEOTIDE SEQUENCE [LARGE SCALE GENOMIC DNA]</scope>
    <source>
        <strain evidence="3 4">DSM 11907</strain>
    </source>
</reference>
<comment type="caution">
    <text evidence="3">The sequence shown here is derived from an EMBL/GenBank/DDBJ whole genome shotgun (WGS) entry which is preliminary data.</text>
</comment>